<dbReference type="PANTHER" id="PTHR12303:SF6">
    <property type="entry name" value="CARNOSINE N-METHYLTRANSFERASE"/>
    <property type="match status" value="1"/>
</dbReference>
<feature type="compositionally biased region" description="Basic residues" evidence="6">
    <location>
        <begin position="38"/>
        <end position="47"/>
    </location>
</feature>
<organism evidence="7 8">
    <name type="scientific">Bathycoccus prasinos</name>
    <dbReference type="NCBI Taxonomy" id="41875"/>
    <lineage>
        <taxon>Eukaryota</taxon>
        <taxon>Viridiplantae</taxon>
        <taxon>Chlorophyta</taxon>
        <taxon>Mamiellophyceae</taxon>
        <taxon>Mamiellales</taxon>
        <taxon>Bathycoccaceae</taxon>
        <taxon>Bathycoccus</taxon>
    </lineage>
</organism>
<keyword evidence="4" id="KW-0808">Transferase</keyword>
<accession>K8FCB5</accession>
<dbReference type="GO" id="GO:0032259">
    <property type="term" value="P:methylation"/>
    <property type="evidence" value="ECO:0007669"/>
    <property type="project" value="UniProtKB-KW"/>
</dbReference>
<feature type="region of interest" description="Disordered" evidence="6">
    <location>
        <begin position="38"/>
        <end position="91"/>
    </location>
</feature>
<evidence type="ECO:0000256" key="4">
    <source>
        <dbReference type="ARBA" id="ARBA00022679"/>
    </source>
</evidence>
<evidence type="ECO:0000256" key="3">
    <source>
        <dbReference type="ARBA" id="ARBA00022603"/>
    </source>
</evidence>
<dbReference type="Gene3D" id="3.40.50.150">
    <property type="entry name" value="Vaccinia Virus protein VP39"/>
    <property type="match status" value="1"/>
</dbReference>
<protein>
    <recommendedName>
        <fullName evidence="2">carnosine N-methyltransferase</fullName>
        <ecNumber evidence="2">2.1.1.22</ecNumber>
    </recommendedName>
</protein>
<keyword evidence="5" id="KW-0949">S-adenosyl-L-methionine</keyword>
<dbReference type="SUPFAM" id="SSF53335">
    <property type="entry name" value="S-adenosyl-L-methionine-dependent methyltransferases"/>
    <property type="match status" value="1"/>
</dbReference>
<comment type="similarity">
    <text evidence="1">Belongs to the carnosine N-methyltransferase family.</text>
</comment>
<evidence type="ECO:0000256" key="5">
    <source>
        <dbReference type="ARBA" id="ARBA00022691"/>
    </source>
</evidence>
<keyword evidence="3" id="KW-0489">Methyltransferase</keyword>
<dbReference type="RefSeq" id="XP_007509550.1">
    <property type="nucleotide sequence ID" value="XM_007509488.1"/>
</dbReference>
<keyword evidence="8" id="KW-1185">Reference proteome</keyword>
<evidence type="ECO:0000313" key="7">
    <source>
        <dbReference type="EMBL" id="CCO19353.1"/>
    </source>
</evidence>
<evidence type="ECO:0000256" key="2">
    <source>
        <dbReference type="ARBA" id="ARBA00012003"/>
    </source>
</evidence>
<name>K8FCB5_9CHLO</name>
<gene>
    <name evidence="7" type="ordered locus">Bathy13g01790</name>
</gene>
<sequence>MNEDPETMERIAVNKVTNALRNYRTSCEREIQRRKRNLLKATVRRRRQRDEEESTGKGEGKRTTKLFDGREGEEKVLEEEDVIQSKSDDDQHEMVKRLLQEVYEKGERKSREAVEKNQHFFDCLLETFSSNDAEGEDASHLPAHLRVTRDFETVPERERPPLVPGFEDAEKARYVLKNLARDWSEEGREEREKSHDVLVRHLRDVVFKEQLSEIDLMCERMNPEDIARPRVLVPGAGLGRLVYEFAKAGFETEGNEFSYYMLFGSSFLLNCCSEKRPFEIVPYWHSPLNHLSQKDQYRSIVVPDESPCDHMDAFKPGSSMAMCAGDFCEVYGSPEYESHFDAVACCFFLDTAKNIFDYLETIRFCLKKGGTLTSIGPLLWHWVEHSDNNFGRRLGTSENYDVNDVNDDEQEEDLSVEVSLEDLVAFCRALGFRLDQKSHPLSCPYATDRLSMHRTVYDCAFLSFTLVDT</sequence>
<dbReference type="Pfam" id="PF07942">
    <property type="entry name" value="CARME"/>
    <property type="match status" value="1"/>
</dbReference>
<dbReference type="GeneID" id="19012131"/>
<dbReference type="PANTHER" id="PTHR12303">
    <property type="entry name" value="CARNOSINE N-METHYLTRANSFERASE"/>
    <property type="match status" value="1"/>
</dbReference>
<proteinExistence type="inferred from homology"/>
<dbReference type="AlphaFoldDB" id="K8FCB5"/>
<dbReference type="InterPro" id="IPR012901">
    <property type="entry name" value="CARME"/>
</dbReference>
<evidence type="ECO:0000256" key="1">
    <source>
        <dbReference type="ARBA" id="ARBA00010086"/>
    </source>
</evidence>
<dbReference type="EC" id="2.1.1.22" evidence="2"/>
<dbReference type="InterPro" id="IPR029063">
    <property type="entry name" value="SAM-dependent_MTases_sf"/>
</dbReference>
<dbReference type="EMBL" id="FO082266">
    <property type="protein sequence ID" value="CCO19353.1"/>
    <property type="molecule type" value="Genomic_DNA"/>
</dbReference>
<dbReference type="KEGG" id="bpg:Bathy13g01790"/>
<evidence type="ECO:0000313" key="8">
    <source>
        <dbReference type="Proteomes" id="UP000198341"/>
    </source>
</evidence>
<dbReference type="Proteomes" id="UP000198341">
    <property type="component" value="Chromosome 13"/>
</dbReference>
<dbReference type="GO" id="GO:0030735">
    <property type="term" value="F:carnosine N-methyltransferase activity"/>
    <property type="evidence" value="ECO:0007669"/>
    <property type="project" value="UniProtKB-EC"/>
</dbReference>
<dbReference type="OrthoDB" id="978at2759"/>
<evidence type="ECO:0000256" key="6">
    <source>
        <dbReference type="SAM" id="MobiDB-lite"/>
    </source>
</evidence>
<feature type="compositionally biased region" description="Basic and acidic residues" evidence="6">
    <location>
        <begin position="48"/>
        <end position="75"/>
    </location>
</feature>
<dbReference type="eggNOG" id="KOG2798">
    <property type="taxonomic scope" value="Eukaryota"/>
</dbReference>
<reference evidence="7 8" key="1">
    <citation type="submission" date="2011-10" db="EMBL/GenBank/DDBJ databases">
        <authorList>
            <person name="Genoscope - CEA"/>
        </authorList>
    </citation>
    <scope>NUCLEOTIDE SEQUENCE [LARGE SCALE GENOMIC DNA]</scope>
    <source>
        <strain evidence="7 8">RCC 1105</strain>
    </source>
</reference>
<dbReference type="SMART" id="SM01296">
    <property type="entry name" value="N2227"/>
    <property type="match status" value="1"/>
</dbReference>